<accession>A0A840CUD0</accession>
<proteinExistence type="predicted"/>
<organism evidence="1 2">
    <name type="scientific">Dysgonomonas hofstadii</name>
    <dbReference type="NCBI Taxonomy" id="637886"/>
    <lineage>
        <taxon>Bacteria</taxon>
        <taxon>Pseudomonadati</taxon>
        <taxon>Bacteroidota</taxon>
        <taxon>Bacteroidia</taxon>
        <taxon>Bacteroidales</taxon>
        <taxon>Dysgonomonadaceae</taxon>
        <taxon>Dysgonomonas</taxon>
    </lineage>
</organism>
<evidence type="ECO:0008006" key="3">
    <source>
        <dbReference type="Google" id="ProtNLM"/>
    </source>
</evidence>
<gene>
    <name evidence="1" type="ORF">GGR21_003211</name>
</gene>
<reference evidence="1 2" key="1">
    <citation type="submission" date="2020-08" db="EMBL/GenBank/DDBJ databases">
        <title>Genomic Encyclopedia of Type Strains, Phase IV (KMG-IV): sequencing the most valuable type-strain genomes for metagenomic binning, comparative biology and taxonomic classification.</title>
        <authorList>
            <person name="Goeker M."/>
        </authorList>
    </citation>
    <scope>NUCLEOTIDE SEQUENCE [LARGE SCALE GENOMIC DNA]</scope>
    <source>
        <strain evidence="1 2">DSM 104969</strain>
    </source>
</reference>
<dbReference type="EMBL" id="JACIEP010000012">
    <property type="protein sequence ID" value="MBB4037294.1"/>
    <property type="molecule type" value="Genomic_DNA"/>
</dbReference>
<dbReference type="Proteomes" id="UP000555103">
    <property type="component" value="Unassembled WGS sequence"/>
</dbReference>
<sequence length="101" mass="11461">METKTIAIITDKGAPCKQITQNTLINVFRLEEDKVSGFESIRLESCDNNSLSRLLKLKKISLVYIDTLNHELKSLLQKLGIGIKCKDQWEGDEFIGKFVFG</sequence>
<dbReference type="RefSeq" id="WP_183308146.1">
    <property type="nucleotide sequence ID" value="NZ_JACIEP010000012.1"/>
</dbReference>
<keyword evidence="2" id="KW-1185">Reference proteome</keyword>
<evidence type="ECO:0000313" key="2">
    <source>
        <dbReference type="Proteomes" id="UP000555103"/>
    </source>
</evidence>
<protein>
    <recommendedName>
        <fullName evidence="3">Dinitrogenase iron-molybdenum cofactor biosynthesis domain-containing protein</fullName>
    </recommendedName>
</protein>
<comment type="caution">
    <text evidence="1">The sequence shown here is derived from an EMBL/GenBank/DDBJ whole genome shotgun (WGS) entry which is preliminary data.</text>
</comment>
<dbReference type="AlphaFoldDB" id="A0A840CUD0"/>
<name>A0A840CUD0_9BACT</name>
<evidence type="ECO:0000313" key="1">
    <source>
        <dbReference type="EMBL" id="MBB4037294.1"/>
    </source>
</evidence>